<gene>
    <name evidence="1" type="ORF">DPMN_168944</name>
</gene>
<evidence type="ECO:0000313" key="2">
    <source>
        <dbReference type="Proteomes" id="UP000828390"/>
    </source>
</evidence>
<dbReference type="EMBL" id="JAIWYP010000008">
    <property type="protein sequence ID" value="KAH3790737.1"/>
    <property type="molecule type" value="Genomic_DNA"/>
</dbReference>
<dbReference type="Proteomes" id="UP000828390">
    <property type="component" value="Unassembled WGS sequence"/>
</dbReference>
<reference evidence="1" key="1">
    <citation type="journal article" date="2019" name="bioRxiv">
        <title>The Genome of the Zebra Mussel, Dreissena polymorpha: A Resource for Invasive Species Research.</title>
        <authorList>
            <person name="McCartney M.A."/>
            <person name="Auch B."/>
            <person name="Kono T."/>
            <person name="Mallez S."/>
            <person name="Zhang Y."/>
            <person name="Obille A."/>
            <person name="Becker A."/>
            <person name="Abrahante J.E."/>
            <person name="Garbe J."/>
            <person name="Badalamenti J.P."/>
            <person name="Herman A."/>
            <person name="Mangelson H."/>
            <person name="Liachko I."/>
            <person name="Sullivan S."/>
            <person name="Sone E.D."/>
            <person name="Koren S."/>
            <person name="Silverstein K.A.T."/>
            <person name="Beckman K.B."/>
            <person name="Gohl D.M."/>
        </authorList>
    </citation>
    <scope>NUCLEOTIDE SEQUENCE</scope>
    <source>
        <strain evidence="1">Duluth1</strain>
        <tissue evidence="1">Whole animal</tissue>
    </source>
</reference>
<comment type="caution">
    <text evidence="1">The sequence shown here is derived from an EMBL/GenBank/DDBJ whole genome shotgun (WGS) entry which is preliminary data.</text>
</comment>
<accession>A0A9D4F2U8</accession>
<reference evidence="1" key="2">
    <citation type="submission" date="2020-11" db="EMBL/GenBank/DDBJ databases">
        <authorList>
            <person name="McCartney M.A."/>
            <person name="Auch B."/>
            <person name="Kono T."/>
            <person name="Mallez S."/>
            <person name="Becker A."/>
            <person name="Gohl D.M."/>
            <person name="Silverstein K.A.T."/>
            <person name="Koren S."/>
            <person name="Bechman K.B."/>
            <person name="Herman A."/>
            <person name="Abrahante J.E."/>
            <person name="Garbe J."/>
        </authorList>
    </citation>
    <scope>NUCLEOTIDE SEQUENCE</scope>
    <source>
        <strain evidence="1">Duluth1</strain>
        <tissue evidence="1">Whole animal</tissue>
    </source>
</reference>
<name>A0A9D4F2U8_DREPO</name>
<dbReference type="AlphaFoldDB" id="A0A9D4F2U8"/>
<organism evidence="1 2">
    <name type="scientific">Dreissena polymorpha</name>
    <name type="common">Zebra mussel</name>
    <name type="synonym">Mytilus polymorpha</name>
    <dbReference type="NCBI Taxonomy" id="45954"/>
    <lineage>
        <taxon>Eukaryota</taxon>
        <taxon>Metazoa</taxon>
        <taxon>Spiralia</taxon>
        <taxon>Lophotrochozoa</taxon>
        <taxon>Mollusca</taxon>
        <taxon>Bivalvia</taxon>
        <taxon>Autobranchia</taxon>
        <taxon>Heteroconchia</taxon>
        <taxon>Euheterodonta</taxon>
        <taxon>Imparidentia</taxon>
        <taxon>Neoheterodontei</taxon>
        <taxon>Myida</taxon>
        <taxon>Dreissenoidea</taxon>
        <taxon>Dreissenidae</taxon>
        <taxon>Dreissena</taxon>
    </lineage>
</organism>
<keyword evidence="2" id="KW-1185">Reference proteome</keyword>
<protein>
    <submittedName>
        <fullName evidence="1">Uncharacterized protein</fullName>
    </submittedName>
</protein>
<evidence type="ECO:0000313" key="1">
    <source>
        <dbReference type="EMBL" id="KAH3790737.1"/>
    </source>
</evidence>
<proteinExistence type="predicted"/>
<sequence length="114" mass="13188">MGIRAYGIKPRMSGMLTETRPAHDVNLITLWKSRLSEYSVDTRPVPYIDRRTQWKARLSGLITRWITRSPICCTRRKPRLCIKVTTLLESHAMNDSRPFGAQQSFRMHLAAALM</sequence>